<organism evidence="1 2">
    <name type="scientific">Prevotella veroralis F0319</name>
    <dbReference type="NCBI Taxonomy" id="649761"/>
    <lineage>
        <taxon>Bacteria</taxon>
        <taxon>Pseudomonadati</taxon>
        <taxon>Bacteroidota</taxon>
        <taxon>Bacteroidia</taxon>
        <taxon>Bacteroidales</taxon>
        <taxon>Prevotellaceae</taxon>
        <taxon>Prevotella</taxon>
    </lineage>
</organism>
<gene>
    <name evidence="1" type="ORF">HMPREF0973_02865</name>
</gene>
<dbReference type="HOGENOM" id="CLU_3010587_0_0_10"/>
<dbReference type="Proteomes" id="UP000003327">
    <property type="component" value="Unassembled WGS sequence"/>
</dbReference>
<dbReference type="STRING" id="649761.HMPREF0973_02865"/>
<reference evidence="1 2" key="1">
    <citation type="submission" date="2009-09" db="EMBL/GenBank/DDBJ databases">
        <authorList>
            <person name="Weinstock G."/>
            <person name="Sodergren E."/>
            <person name="Clifton S."/>
            <person name="Fulton L."/>
            <person name="Fulton B."/>
            <person name="Courtney L."/>
            <person name="Fronick C."/>
            <person name="Harrison M."/>
            <person name="Strong C."/>
            <person name="Farmer C."/>
            <person name="Delahaunty K."/>
            <person name="Markovic C."/>
            <person name="Hall O."/>
            <person name="Minx P."/>
            <person name="Tomlinson C."/>
            <person name="Mitreva M."/>
            <person name="Nelson J."/>
            <person name="Hou S."/>
            <person name="Wollam A."/>
            <person name="Pepin K.H."/>
            <person name="Johnson M."/>
            <person name="Bhonagiri V."/>
            <person name="Nash W.E."/>
            <person name="Warren W."/>
            <person name="Chinwalla A."/>
            <person name="Mardis E.R."/>
            <person name="Wilson R.K."/>
        </authorList>
    </citation>
    <scope>NUCLEOTIDE SEQUENCE [LARGE SCALE GENOMIC DNA]</scope>
    <source>
        <strain evidence="1 2">F0319</strain>
    </source>
</reference>
<protein>
    <submittedName>
        <fullName evidence="1">Uncharacterized protein</fullName>
    </submittedName>
</protein>
<name>C9MT94_9BACT</name>
<accession>C9MT94</accession>
<dbReference type="AlphaFoldDB" id="C9MT94"/>
<comment type="caution">
    <text evidence="1">The sequence shown here is derived from an EMBL/GenBank/DDBJ whole genome shotgun (WGS) entry which is preliminary data.</text>
</comment>
<sequence length="56" mass="6101">MGFPDDGVCPYFEELSLIGNIYPNQLSLGTPPLRGGWEGGPDEGVCPYFVVLRPTE</sequence>
<proteinExistence type="predicted"/>
<dbReference type="EMBL" id="ACVA01000072">
    <property type="protein sequence ID" value="EEX17289.1"/>
    <property type="molecule type" value="Genomic_DNA"/>
</dbReference>
<evidence type="ECO:0000313" key="1">
    <source>
        <dbReference type="EMBL" id="EEX17289.1"/>
    </source>
</evidence>
<evidence type="ECO:0000313" key="2">
    <source>
        <dbReference type="Proteomes" id="UP000003327"/>
    </source>
</evidence>
<keyword evidence="2" id="KW-1185">Reference proteome</keyword>